<reference evidence="4" key="1">
    <citation type="submission" date="2022-10" db="EMBL/GenBank/DDBJ databases">
        <title>Culturing micro-colonial fungi from biological soil crusts in the Mojave desert and describing Neophaeococcomyces mojavensis, and introducing the new genera and species Taxawa tesnikishii.</title>
        <authorList>
            <person name="Kurbessoian T."/>
            <person name="Stajich J.E."/>
        </authorList>
    </citation>
    <scope>NUCLEOTIDE SEQUENCE</scope>
    <source>
        <strain evidence="4">TK_41</strain>
    </source>
</reference>
<dbReference type="Proteomes" id="UP001172673">
    <property type="component" value="Unassembled WGS sequence"/>
</dbReference>
<dbReference type="AlphaFoldDB" id="A0AA39CEY7"/>
<gene>
    <name evidence="4" type="ORF">H2200_009677</name>
</gene>
<keyword evidence="1" id="KW-0808">Transferase</keyword>
<evidence type="ECO:0000256" key="2">
    <source>
        <dbReference type="ARBA" id="ARBA00023315"/>
    </source>
</evidence>
<dbReference type="Gene3D" id="3.40.630.30">
    <property type="match status" value="1"/>
</dbReference>
<feature type="domain" description="N-acetyltransferase" evidence="3">
    <location>
        <begin position="9"/>
        <end position="195"/>
    </location>
</feature>
<evidence type="ECO:0000256" key="1">
    <source>
        <dbReference type="ARBA" id="ARBA00022679"/>
    </source>
</evidence>
<sequence>MAFTSVEDYILRPATFDDASELKPLRTASVTHFCAGHYSTSAISAILASARDGRYDDLISKGTYFVLTTPDSPARIVASAGWTPHRTVYSDKPGESATIAVHEPFDPSTDAAWIRGMYVHPDYARRGLAARLVKECETDARRAGFVRVHLSATTNAVQLYESCGYVKMKEGDGVEMVGLPNGEMMASVMMKKNIEER</sequence>
<comment type="caution">
    <text evidence="4">The sequence shown here is derived from an EMBL/GenBank/DDBJ whole genome shotgun (WGS) entry which is preliminary data.</text>
</comment>
<protein>
    <recommendedName>
        <fullName evidence="3">N-acetyltransferase domain-containing protein</fullName>
    </recommendedName>
</protein>
<name>A0AA39CEY7_9EURO</name>
<evidence type="ECO:0000259" key="3">
    <source>
        <dbReference type="PROSITE" id="PS51186"/>
    </source>
</evidence>
<dbReference type="InterPro" id="IPR050832">
    <property type="entry name" value="Bact_Acetyltransf"/>
</dbReference>
<dbReference type="PANTHER" id="PTHR43877:SF1">
    <property type="entry name" value="ACETYLTRANSFERASE"/>
    <property type="match status" value="1"/>
</dbReference>
<dbReference type="SUPFAM" id="SSF55729">
    <property type="entry name" value="Acyl-CoA N-acyltransferases (Nat)"/>
    <property type="match status" value="1"/>
</dbReference>
<evidence type="ECO:0000313" key="4">
    <source>
        <dbReference type="EMBL" id="KAJ9605828.1"/>
    </source>
</evidence>
<dbReference type="GO" id="GO:0016747">
    <property type="term" value="F:acyltransferase activity, transferring groups other than amino-acyl groups"/>
    <property type="evidence" value="ECO:0007669"/>
    <property type="project" value="InterPro"/>
</dbReference>
<dbReference type="PROSITE" id="PS51186">
    <property type="entry name" value="GNAT"/>
    <property type="match status" value="1"/>
</dbReference>
<dbReference type="Pfam" id="PF00583">
    <property type="entry name" value="Acetyltransf_1"/>
    <property type="match status" value="1"/>
</dbReference>
<dbReference type="EMBL" id="JAPDRK010000015">
    <property type="protein sequence ID" value="KAJ9605828.1"/>
    <property type="molecule type" value="Genomic_DNA"/>
</dbReference>
<dbReference type="PANTHER" id="PTHR43877">
    <property type="entry name" value="AMINOALKYLPHOSPHONATE N-ACETYLTRANSFERASE-RELATED-RELATED"/>
    <property type="match status" value="1"/>
</dbReference>
<dbReference type="InterPro" id="IPR016181">
    <property type="entry name" value="Acyl_CoA_acyltransferase"/>
</dbReference>
<dbReference type="CDD" id="cd04301">
    <property type="entry name" value="NAT_SF"/>
    <property type="match status" value="1"/>
</dbReference>
<keyword evidence="5" id="KW-1185">Reference proteome</keyword>
<proteinExistence type="predicted"/>
<accession>A0AA39CEY7</accession>
<evidence type="ECO:0000313" key="5">
    <source>
        <dbReference type="Proteomes" id="UP001172673"/>
    </source>
</evidence>
<organism evidence="4 5">
    <name type="scientific">Cladophialophora chaetospira</name>
    <dbReference type="NCBI Taxonomy" id="386627"/>
    <lineage>
        <taxon>Eukaryota</taxon>
        <taxon>Fungi</taxon>
        <taxon>Dikarya</taxon>
        <taxon>Ascomycota</taxon>
        <taxon>Pezizomycotina</taxon>
        <taxon>Eurotiomycetes</taxon>
        <taxon>Chaetothyriomycetidae</taxon>
        <taxon>Chaetothyriales</taxon>
        <taxon>Herpotrichiellaceae</taxon>
        <taxon>Cladophialophora</taxon>
    </lineage>
</organism>
<dbReference type="InterPro" id="IPR000182">
    <property type="entry name" value="GNAT_dom"/>
</dbReference>
<keyword evidence="2" id="KW-0012">Acyltransferase</keyword>